<keyword evidence="1" id="KW-1133">Transmembrane helix</keyword>
<proteinExistence type="predicted"/>
<feature type="transmembrane region" description="Helical" evidence="1">
    <location>
        <begin position="154"/>
        <end position="173"/>
    </location>
</feature>
<keyword evidence="1" id="KW-0472">Membrane</keyword>
<organism evidence="2 3">
    <name type="scientific">Roseimaritima ulvae</name>
    <dbReference type="NCBI Taxonomy" id="980254"/>
    <lineage>
        <taxon>Bacteria</taxon>
        <taxon>Pseudomonadati</taxon>
        <taxon>Planctomycetota</taxon>
        <taxon>Planctomycetia</taxon>
        <taxon>Pirellulales</taxon>
        <taxon>Pirellulaceae</taxon>
        <taxon>Roseimaritima</taxon>
    </lineage>
</organism>
<dbReference type="Proteomes" id="UP000325286">
    <property type="component" value="Chromosome"/>
</dbReference>
<dbReference type="AlphaFoldDB" id="A0A5B9QXR5"/>
<evidence type="ECO:0000313" key="3">
    <source>
        <dbReference type="Proteomes" id="UP000325286"/>
    </source>
</evidence>
<keyword evidence="1" id="KW-0812">Transmembrane</keyword>
<dbReference type="EMBL" id="CP042914">
    <property type="protein sequence ID" value="QEG43854.1"/>
    <property type="molecule type" value="Genomic_DNA"/>
</dbReference>
<sequence length="180" mass="19371">MYALPCSCGHVLEVSPGQAGDRLPCPECHQEVVVPLLRDLRQLPRVEQAGEASGGTKPASGGSFATRLLFGLAGFVALAAAGFATFALFSAMAVEVGSSTEEHIERDREILLQASPGDLVESWTEIAKTPMTERFPYYYQQQAFKKAGWQRLMISGYAVAGLAIFVAVVLGVYDRRKSSG</sequence>
<name>A0A5B9QXR5_9BACT</name>
<evidence type="ECO:0000313" key="2">
    <source>
        <dbReference type="EMBL" id="QEG43854.1"/>
    </source>
</evidence>
<feature type="transmembrane region" description="Helical" evidence="1">
    <location>
        <begin position="68"/>
        <end position="89"/>
    </location>
</feature>
<accession>A0A5B9QXR5</accession>
<gene>
    <name evidence="2" type="ORF">UC8_59110</name>
</gene>
<dbReference type="KEGG" id="rul:UC8_59110"/>
<keyword evidence="3" id="KW-1185">Reference proteome</keyword>
<evidence type="ECO:0000256" key="1">
    <source>
        <dbReference type="SAM" id="Phobius"/>
    </source>
</evidence>
<dbReference type="RefSeq" id="WP_148080644.1">
    <property type="nucleotide sequence ID" value="NZ_CP042914.1"/>
</dbReference>
<protein>
    <submittedName>
        <fullName evidence="2">Uncharacterized protein</fullName>
    </submittedName>
</protein>
<reference evidence="2 3" key="1">
    <citation type="submission" date="2019-08" db="EMBL/GenBank/DDBJ databases">
        <title>Deep-cultivation of Planctomycetes and their phenomic and genomic characterization uncovers novel biology.</title>
        <authorList>
            <person name="Wiegand S."/>
            <person name="Jogler M."/>
            <person name="Boedeker C."/>
            <person name="Pinto D."/>
            <person name="Vollmers J."/>
            <person name="Rivas-Marin E."/>
            <person name="Kohn T."/>
            <person name="Peeters S.H."/>
            <person name="Heuer A."/>
            <person name="Rast P."/>
            <person name="Oberbeckmann S."/>
            <person name="Bunk B."/>
            <person name="Jeske O."/>
            <person name="Meyerdierks A."/>
            <person name="Storesund J.E."/>
            <person name="Kallscheuer N."/>
            <person name="Luecker S."/>
            <person name="Lage O.M."/>
            <person name="Pohl T."/>
            <person name="Merkel B.J."/>
            <person name="Hornburger P."/>
            <person name="Mueller R.-W."/>
            <person name="Bruemmer F."/>
            <person name="Labrenz M."/>
            <person name="Spormann A.M."/>
            <person name="Op den Camp H."/>
            <person name="Overmann J."/>
            <person name="Amann R."/>
            <person name="Jetten M.S.M."/>
            <person name="Mascher T."/>
            <person name="Medema M.H."/>
            <person name="Devos D.P."/>
            <person name="Kaster A.-K."/>
            <person name="Ovreas L."/>
            <person name="Rohde M."/>
            <person name="Galperin M.Y."/>
            <person name="Jogler C."/>
        </authorList>
    </citation>
    <scope>NUCLEOTIDE SEQUENCE [LARGE SCALE GENOMIC DNA]</scope>
    <source>
        <strain evidence="2 3">UC8</strain>
    </source>
</reference>
<dbReference type="OrthoDB" id="270282at2"/>